<dbReference type="InterPro" id="IPR016461">
    <property type="entry name" value="COMT-like"/>
</dbReference>
<dbReference type="PROSITE" id="PS51683">
    <property type="entry name" value="SAM_OMT_II"/>
    <property type="match status" value="1"/>
</dbReference>
<dbReference type="Gene3D" id="3.40.50.150">
    <property type="entry name" value="Vaccinia Virus protein VP39"/>
    <property type="match status" value="1"/>
</dbReference>
<protein>
    <submittedName>
        <fullName evidence="5">S-adenosyl-L-methionine-dependent methyltransferase</fullName>
    </submittedName>
</protein>
<organism evidence="5 6">
    <name type="scientific">Hyaloscypha hepaticicola</name>
    <dbReference type="NCBI Taxonomy" id="2082293"/>
    <lineage>
        <taxon>Eukaryota</taxon>
        <taxon>Fungi</taxon>
        <taxon>Dikarya</taxon>
        <taxon>Ascomycota</taxon>
        <taxon>Pezizomycotina</taxon>
        <taxon>Leotiomycetes</taxon>
        <taxon>Helotiales</taxon>
        <taxon>Hyaloscyphaceae</taxon>
        <taxon>Hyaloscypha</taxon>
    </lineage>
</organism>
<dbReference type="SUPFAM" id="SSF53335">
    <property type="entry name" value="S-adenosyl-L-methionine-dependent methyltransferases"/>
    <property type="match status" value="1"/>
</dbReference>
<accession>A0A2J6PQG5</accession>
<evidence type="ECO:0000313" key="5">
    <source>
        <dbReference type="EMBL" id="PMD16241.1"/>
    </source>
</evidence>
<gene>
    <name evidence="5" type="ORF">NA56DRAFT_663248</name>
</gene>
<evidence type="ECO:0000259" key="4">
    <source>
        <dbReference type="Pfam" id="PF00891"/>
    </source>
</evidence>
<keyword evidence="3" id="KW-0949">S-adenosyl-L-methionine</keyword>
<proteinExistence type="predicted"/>
<name>A0A2J6PQG5_9HELO</name>
<evidence type="ECO:0000256" key="1">
    <source>
        <dbReference type="ARBA" id="ARBA00022603"/>
    </source>
</evidence>
<dbReference type="EMBL" id="KZ613507">
    <property type="protein sequence ID" value="PMD16241.1"/>
    <property type="molecule type" value="Genomic_DNA"/>
</dbReference>
<dbReference type="InterPro" id="IPR029063">
    <property type="entry name" value="SAM-dependent_MTases_sf"/>
</dbReference>
<evidence type="ECO:0000256" key="3">
    <source>
        <dbReference type="ARBA" id="ARBA00022691"/>
    </source>
</evidence>
<reference evidence="5 6" key="1">
    <citation type="submission" date="2016-05" db="EMBL/GenBank/DDBJ databases">
        <title>A degradative enzymes factory behind the ericoid mycorrhizal symbiosis.</title>
        <authorList>
            <consortium name="DOE Joint Genome Institute"/>
            <person name="Martino E."/>
            <person name="Morin E."/>
            <person name="Grelet G."/>
            <person name="Kuo A."/>
            <person name="Kohler A."/>
            <person name="Daghino S."/>
            <person name="Barry K."/>
            <person name="Choi C."/>
            <person name="Cichocki N."/>
            <person name="Clum A."/>
            <person name="Copeland A."/>
            <person name="Hainaut M."/>
            <person name="Haridas S."/>
            <person name="Labutti K."/>
            <person name="Lindquist E."/>
            <person name="Lipzen A."/>
            <person name="Khouja H.-R."/>
            <person name="Murat C."/>
            <person name="Ohm R."/>
            <person name="Olson A."/>
            <person name="Spatafora J."/>
            <person name="Veneault-Fourrey C."/>
            <person name="Henrissat B."/>
            <person name="Grigoriev I."/>
            <person name="Martin F."/>
            <person name="Perotto S."/>
        </authorList>
    </citation>
    <scope>NUCLEOTIDE SEQUENCE [LARGE SCALE GENOMIC DNA]</scope>
    <source>
        <strain evidence="5 6">UAMH 7357</strain>
    </source>
</reference>
<dbReference type="GO" id="GO:0032259">
    <property type="term" value="P:methylation"/>
    <property type="evidence" value="ECO:0007669"/>
    <property type="project" value="UniProtKB-KW"/>
</dbReference>
<keyword evidence="6" id="KW-1185">Reference proteome</keyword>
<dbReference type="GO" id="GO:0008171">
    <property type="term" value="F:O-methyltransferase activity"/>
    <property type="evidence" value="ECO:0007669"/>
    <property type="project" value="InterPro"/>
</dbReference>
<dbReference type="OrthoDB" id="1535081at2759"/>
<dbReference type="InterPro" id="IPR001077">
    <property type="entry name" value="COMT_C"/>
</dbReference>
<evidence type="ECO:0000256" key="2">
    <source>
        <dbReference type="ARBA" id="ARBA00022679"/>
    </source>
</evidence>
<dbReference type="PANTHER" id="PTHR43712:SF1">
    <property type="entry name" value="HYPOTHETICAL O-METHYLTRANSFERASE (EUROFUNG)-RELATED"/>
    <property type="match status" value="1"/>
</dbReference>
<keyword evidence="2 5" id="KW-0808">Transferase</keyword>
<dbReference type="AlphaFoldDB" id="A0A2J6PQG5"/>
<dbReference type="Proteomes" id="UP000235672">
    <property type="component" value="Unassembled WGS sequence"/>
</dbReference>
<evidence type="ECO:0000313" key="6">
    <source>
        <dbReference type="Proteomes" id="UP000235672"/>
    </source>
</evidence>
<sequence length="190" mass="20878">MEKNKAGCCSHPQYKPLIVDVGGGKGHSLRAILAETPEIPPARCVLQDQANVIQGVETSANDSQEGKFQKMVIDFHKDQSVKGALIYYLRHIIHDYQDSVCINILKHIADALPENEPRARVLICEQIMLDKATPSPVTTAMDRAMLNIGAKERTEAAFEKIVTAAGLRLVKCHRQPGHDTGIVECSKQLG</sequence>
<feature type="domain" description="O-methyltransferase C-terminal" evidence="4">
    <location>
        <begin position="17"/>
        <end position="167"/>
    </location>
</feature>
<dbReference type="Pfam" id="PF00891">
    <property type="entry name" value="Methyltransf_2"/>
    <property type="match status" value="1"/>
</dbReference>
<keyword evidence="1 5" id="KW-0489">Methyltransferase</keyword>
<dbReference type="PANTHER" id="PTHR43712">
    <property type="entry name" value="PUTATIVE (AFU_ORTHOLOGUE AFUA_4G14580)-RELATED"/>
    <property type="match status" value="1"/>
</dbReference>